<evidence type="ECO:0000256" key="1">
    <source>
        <dbReference type="SAM" id="MobiDB-lite"/>
    </source>
</evidence>
<reference evidence="3" key="1">
    <citation type="journal article" date="2017" name="Genome Biol.">
        <title>Comparative genomics reveals high biological diversity and specific adaptations in the industrially and medically important fungal genus Aspergillus.</title>
        <authorList>
            <person name="de Vries R.P."/>
            <person name="Riley R."/>
            <person name="Wiebenga A."/>
            <person name="Aguilar-Osorio G."/>
            <person name="Amillis S."/>
            <person name="Uchima C.A."/>
            <person name="Anderluh G."/>
            <person name="Asadollahi M."/>
            <person name="Askin M."/>
            <person name="Barry K."/>
            <person name="Battaglia E."/>
            <person name="Bayram O."/>
            <person name="Benocci T."/>
            <person name="Braus-Stromeyer S.A."/>
            <person name="Caldana C."/>
            <person name="Canovas D."/>
            <person name="Cerqueira G.C."/>
            <person name="Chen F."/>
            <person name="Chen W."/>
            <person name="Choi C."/>
            <person name="Clum A."/>
            <person name="Dos Santos R.A."/>
            <person name="Damasio A.R."/>
            <person name="Diallinas G."/>
            <person name="Emri T."/>
            <person name="Fekete E."/>
            <person name="Flipphi M."/>
            <person name="Freyberg S."/>
            <person name="Gallo A."/>
            <person name="Gournas C."/>
            <person name="Habgood R."/>
            <person name="Hainaut M."/>
            <person name="Harispe M.L."/>
            <person name="Henrissat B."/>
            <person name="Hilden K.S."/>
            <person name="Hope R."/>
            <person name="Hossain A."/>
            <person name="Karabika E."/>
            <person name="Karaffa L."/>
            <person name="Karanyi Z."/>
            <person name="Krasevec N."/>
            <person name="Kuo A."/>
            <person name="Kusch H."/>
            <person name="LaButti K."/>
            <person name="Lagendijk E.L."/>
            <person name="Lapidus A."/>
            <person name="Levasseur A."/>
            <person name="Lindquist E."/>
            <person name="Lipzen A."/>
            <person name="Logrieco A.F."/>
            <person name="MacCabe A."/>
            <person name="Maekelae M.R."/>
            <person name="Malavazi I."/>
            <person name="Melin P."/>
            <person name="Meyer V."/>
            <person name="Mielnichuk N."/>
            <person name="Miskei M."/>
            <person name="Molnar A.P."/>
            <person name="Mule G."/>
            <person name="Ngan C.Y."/>
            <person name="Orejas M."/>
            <person name="Orosz E."/>
            <person name="Ouedraogo J.P."/>
            <person name="Overkamp K.M."/>
            <person name="Park H.-S."/>
            <person name="Perrone G."/>
            <person name="Piumi F."/>
            <person name="Punt P.J."/>
            <person name="Ram A.F."/>
            <person name="Ramon A."/>
            <person name="Rauscher S."/>
            <person name="Record E."/>
            <person name="Riano-Pachon D.M."/>
            <person name="Robert V."/>
            <person name="Roehrig J."/>
            <person name="Ruller R."/>
            <person name="Salamov A."/>
            <person name="Salih N.S."/>
            <person name="Samson R.A."/>
            <person name="Sandor E."/>
            <person name="Sanguinetti M."/>
            <person name="Schuetze T."/>
            <person name="Sepcic K."/>
            <person name="Shelest E."/>
            <person name="Sherlock G."/>
            <person name="Sophianopoulou V."/>
            <person name="Squina F.M."/>
            <person name="Sun H."/>
            <person name="Susca A."/>
            <person name="Todd R.B."/>
            <person name="Tsang A."/>
            <person name="Unkles S.E."/>
            <person name="van de Wiele N."/>
            <person name="van Rossen-Uffink D."/>
            <person name="Oliveira J.V."/>
            <person name="Vesth T.C."/>
            <person name="Visser J."/>
            <person name="Yu J.-H."/>
            <person name="Zhou M."/>
            <person name="Andersen M.R."/>
            <person name="Archer D.B."/>
            <person name="Baker S.E."/>
            <person name="Benoit I."/>
            <person name="Brakhage A.A."/>
            <person name="Braus G.H."/>
            <person name="Fischer R."/>
            <person name="Frisvad J.C."/>
            <person name="Goldman G.H."/>
            <person name="Houbraken J."/>
            <person name="Oakley B."/>
            <person name="Pocsi I."/>
            <person name="Scazzocchio C."/>
            <person name="Seiboth B."/>
            <person name="vanKuyk P.A."/>
            <person name="Wortman J."/>
            <person name="Dyer P.S."/>
            <person name="Grigoriev I.V."/>
        </authorList>
    </citation>
    <scope>NUCLEOTIDE SEQUENCE [LARGE SCALE GENOMIC DNA]</scope>
    <source>
        <strain evidence="3">CBS 593.65</strain>
    </source>
</reference>
<dbReference type="OrthoDB" id="5371510at2759"/>
<accession>A0A1L9TSY2</accession>
<dbReference type="VEuPathDB" id="FungiDB:ASPSYDRAFT_86207"/>
<sequence length="691" mass="77704">MSVSELEEILFFEDADTLAFIDTPSYKPAWTLQPSCAQSIGHRIHSWKLLGTGSDVLKQLFDPKLQERNIKYRGGLPERIKYIIDLTPPSTEEDAVLHLTELSCPFGIRTWASARFRLELPPQCVSGVDIHSSDDDGDDRDHSGYPAEYSPARHRAGIVRVLRVLEGLNPALDTPCKLWTFFAVAKLYEISTLPDISMRVTLWMYEGENKRFIELHPEIAYRIAKGIQCDYLLQDAFCVLVGEEALLLLRNSSTPMPKQQQTTTVHGRLREMLDDDDLQRVQYAGEAFLGRIFEKFVELAGDDMHWLKNLPQFRRAFYSPFGPPEEEIVNDLMLTLKDWVRATIFMVLSLESETWIPNKYKLEPSGNYPTRDFMNVYSSMPFMGRILTRTFWVILSERKLDQLDGEKDIGPSRDCSLARMGGYIGAFRDQHNALVRYVTVAELRRKVRSFNSLFSIFLAGQPNHPAGDHTNQHDENPFVPEGYFALSKFVIEVQQYISLFAREMIAPRRPVMSYDLTDTLTLLTENEYRFLPLWAGGCDDGSGGVYADQIPLAETNGFSAPGPSIHTGSAAPSTAPSVMSFLESTVHGASHRATEGFASEAVSINSEVMSEAGNASVADPSDFQKVDDELSFALDSSADDVDDVFFDGDSDSDDTVVVEHADISELSEFEEMDLDEGKVQDIPLREKRTAA</sequence>
<dbReference type="RefSeq" id="XP_040706327.1">
    <property type="nucleotide sequence ID" value="XM_040851622.1"/>
</dbReference>
<feature type="compositionally biased region" description="Basic and acidic residues" evidence="1">
    <location>
        <begin position="675"/>
        <end position="691"/>
    </location>
</feature>
<gene>
    <name evidence="2" type="ORF">ASPSYDRAFT_86207</name>
</gene>
<feature type="compositionally biased region" description="Basic and acidic residues" evidence="1">
    <location>
        <begin position="131"/>
        <end position="143"/>
    </location>
</feature>
<dbReference type="GeneID" id="63767695"/>
<keyword evidence="3" id="KW-1185">Reference proteome</keyword>
<dbReference type="Proteomes" id="UP000184356">
    <property type="component" value="Unassembled WGS sequence"/>
</dbReference>
<dbReference type="AlphaFoldDB" id="A0A1L9TSY2"/>
<feature type="region of interest" description="Disordered" evidence="1">
    <location>
        <begin position="129"/>
        <end position="149"/>
    </location>
</feature>
<feature type="region of interest" description="Disordered" evidence="1">
    <location>
        <begin position="667"/>
        <end position="691"/>
    </location>
</feature>
<evidence type="ECO:0000313" key="3">
    <source>
        <dbReference type="Proteomes" id="UP000184356"/>
    </source>
</evidence>
<dbReference type="EMBL" id="KV878583">
    <property type="protein sequence ID" value="OJJ62521.1"/>
    <property type="molecule type" value="Genomic_DNA"/>
</dbReference>
<proteinExistence type="predicted"/>
<evidence type="ECO:0000313" key="2">
    <source>
        <dbReference type="EMBL" id="OJJ62521.1"/>
    </source>
</evidence>
<organism evidence="2 3">
    <name type="scientific">Aspergillus sydowii CBS 593.65</name>
    <dbReference type="NCBI Taxonomy" id="1036612"/>
    <lineage>
        <taxon>Eukaryota</taxon>
        <taxon>Fungi</taxon>
        <taxon>Dikarya</taxon>
        <taxon>Ascomycota</taxon>
        <taxon>Pezizomycotina</taxon>
        <taxon>Eurotiomycetes</taxon>
        <taxon>Eurotiomycetidae</taxon>
        <taxon>Eurotiales</taxon>
        <taxon>Aspergillaceae</taxon>
        <taxon>Aspergillus</taxon>
        <taxon>Aspergillus subgen. Nidulantes</taxon>
    </lineage>
</organism>
<name>A0A1L9TSY2_9EURO</name>
<protein>
    <submittedName>
        <fullName evidence="2">Uncharacterized protein</fullName>
    </submittedName>
</protein>